<protein>
    <submittedName>
        <fullName evidence="1">Uncharacterized protein</fullName>
    </submittedName>
</protein>
<proteinExistence type="predicted"/>
<evidence type="ECO:0000313" key="2">
    <source>
        <dbReference type="Proteomes" id="UP000001847"/>
    </source>
</evidence>
<gene>
    <name evidence="1" type="ordered locus">LEPBI_I2183</name>
</gene>
<dbReference type="EMBL" id="CP000786">
    <property type="protein sequence ID" value="ABZ98282.1"/>
    <property type="molecule type" value="Genomic_DNA"/>
</dbReference>
<dbReference type="RefSeq" id="WP_012389152.1">
    <property type="nucleotide sequence ID" value="NC_010602.1"/>
</dbReference>
<keyword evidence="2" id="KW-1185">Reference proteome</keyword>
<dbReference type="HOGENOM" id="CLU_1270998_0_0_12"/>
<dbReference type="STRING" id="456481.LEPBI_I2183"/>
<reference evidence="1 2" key="1">
    <citation type="journal article" date="2008" name="PLoS ONE">
        <title>Genome sequence of the saprophyte Leptospira biflexa provides insights into the evolution of Leptospira and the pathogenesis of leptospirosis.</title>
        <authorList>
            <person name="Picardeau M."/>
            <person name="Bulach D.M."/>
            <person name="Bouchier C."/>
            <person name="Zuerner R.L."/>
            <person name="Zidane N."/>
            <person name="Wilson P.J."/>
            <person name="Creno S."/>
            <person name="Kuczek E.S."/>
            <person name="Bommezzadri S."/>
            <person name="Davis J.C."/>
            <person name="McGrath A."/>
            <person name="Johnson M.J."/>
            <person name="Boursaux-Eude C."/>
            <person name="Seemann T."/>
            <person name="Rouy Z."/>
            <person name="Coppel R.L."/>
            <person name="Rood J.I."/>
            <person name="Lajus A."/>
            <person name="Davies J.K."/>
            <person name="Medigue C."/>
            <person name="Adler B."/>
        </authorList>
    </citation>
    <scope>NUCLEOTIDE SEQUENCE [LARGE SCALE GENOMIC DNA]</scope>
    <source>
        <strain evidence="2">Patoc 1 / ATCC 23582 / Paris</strain>
    </source>
</reference>
<name>B0ST42_LEPBP</name>
<dbReference type="Proteomes" id="UP000001847">
    <property type="component" value="Chromosome I"/>
</dbReference>
<accession>B0ST42</accession>
<organism evidence="1 2">
    <name type="scientific">Leptospira biflexa serovar Patoc (strain Patoc 1 / ATCC 23582 / Paris)</name>
    <dbReference type="NCBI Taxonomy" id="456481"/>
    <lineage>
        <taxon>Bacteria</taxon>
        <taxon>Pseudomonadati</taxon>
        <taxon>Spirochaetota</taxon>
        <taxon>Spirochaetia</taxon>
        <taxon>Leptospirales</taxon>
        <taxon>Leptospiraceae</taxon>
        <taxon>Leptospira</taxon>
    </lineage>
</organism>
<evidence type="ECO:0000313" key="1">
    <source>
        <dbReference type="EMBL" id="ABZ98282.1"/>
    </source>
</evidence>
<dbReference type="BioCyc" id="LBIF456481:LEPBI_RS10765-MONOMER"/>
<dbReference type="AlphaFoldDB" id="B0ST42"/>
<sequence>MKIEIIAKEDKFTEIRCLLEFDNKKGNFSGSRGVNISDNIVSLIELIESHDPKTISSASAPQLRDYLYKIKIPYDSTPISNMYRSFAVISVFLHLNILIEILNEKDPKYRQQRLNNYQYPNKALNDFMCFEKTGHTGGQPTLYVIHNDIIENNGEDLEILFEHGLIFKIKTALVENKNSFFVPFDIPDIRKINIPAKGTWNKIIEFREKSIERFVSK</sequence>
<dbReference type="KEGG" id="lbi:LEPBI_I2183"/>